<dbReference type="AlphaFoldDB" id="A0AAE3W2A7"/>
<sequence length="81" mass="9095">MRDHLFHIDEPTGAELEAVENEWPLIIAELDLMEAELDVLDAAEIGGPFDLDWQRLRRAEARVLREAAALADRVAGPYRAA</sequence>
<reference evidence="1 2" key="1">
    <citation type="submission" date="2023-07" db="EMBL/GenBank/DDBJ databases">
        <title>Sequencing the genomes of 1000 actinobacteria strains.</title>
        <authorList>
            <person name="Klenk H.-P."/>
        </authorList>
    </citation>
    <scope>NUCLEOTIDE SEQUENCE [LARGE SCALE GENOMIC DNA]</scope>
    <source>
        <strain evidence="1 2">DSM 44709</strain>
    </source>
</reference>
<name>A0AAE3W2A7_9ACTN</name>
<evidence type="ECO:0000313" key="1">
    <source>
        <dbReference type="EMBL" id="MDQ0367977.1"/>
    </source>
</evidence>
<dbReference type="RefSeq" id="WP_307242352.1">
    <property type="nucleotide sequence ID" value="NZ_JAUSUZ010000001.1"/>
</dbReference>
<gene>
    <name evidence="1" type="ORF">J2S42_004646</name>
</gene>
<dbReference type="EMBL" id="JAUSUZ010000001">
    <property type="protein sequence ID" value="MDQ0367977.1"/>
    <property type="molecule type" value="Genomic_DNA"/>
</dbReference>
<organism evidence="1 2">
    <name type="scientific">Catenuloplanes indicus</name>
    <dbReference type="NCBI Taxonomy" id="137267"/>
    <lineage>
        <taxon>Bacteria</taxon>
        <taxon>Bacillati</taxon>
        <taxon>Actinomycetota</taxon>
        <taxon>Actinomycetes</taxon>
        <taxon>Micromonosporales</taxon>
        <taxon>Micromonosporaceae</taxon>
        <taxon>Catenuloplanes</taxon>
    </lineage>
</organism>
<dbReference type="Proteomes" id="UP001240236">
    <property type="component" value="Unassembled WGS sequence"/>
</dbReference>
<dbReference type="Pfam" id="PF19801">
    <property type="entry name" value="DUF6284"/>
    <property type="match status" value="1"/>
</dbReference>
<proteinExistence type="predicted"/>
<evidence type="ECO:0000313" key="2">
    <source>
        <dbReference type="Proteomes" id="UP001240236"/>
    </source>
</evidence>
<comment type="caution">
    <text evidence="1">The sequence shown here is derived from an EMBL/GenBank/DDBJ whole genome shotgun (WGS) entry which is preliminary data.</text>
</comment>
<accession>A0AAE3W2A7</accession>
<protein>
    <submittedName>
        <fullName evidence="1">Uncharacterized protein</fullName>
    </submittedName>
</protein>
<dbReference type="InterPro" id="IPR046251">
    <property type="entry name" value="DUF6284"/>
</dbReference>
<keyword evidence="2" id="KW-1185">Reference proteome</keyword>